<evidence type="ECO:0000256" key="7">
    <source>
        <dbReference type="RuleBase" id="RU364069"/>
    </source>
</evidence>
<evidence type="ECO:0000256" key="1">
    <source>
        <dbReference type="ARBA" id="ARBA00001298"/>
    </source>
</evidence>
<dbReference type="InterPro" id="IPR011051">
    <property type="entry name" value="RmlC_Cupin_sf"/>
</dbReference>
<feature type="active site" description="Proton acceptor" evidence="5">
    <location>
        <position position="61"/>
    </location>
</feature>
<dbReference type="Pfam" id="PF00908">
    <property type="entry name" value="dTDP_sugar_isom"/>
    <property type="match status" value="1"/>
</dbReference>
<evidence type="ECO:0000256" key="6">
    <source>
        <dbReference type="PIRSR" id="PIRSR600888-3"/>
    </source>
</evidence>
<dbReference type="GO" id="GO:0019305">
    <property type="term" value="P:dTDP-rhamnose biosynthetic process"/>
    <property type="evidence" value="ECO:0007669"/>
    <property type="project" value="UniProtKB-UniRule"/>
</dbReference>
<dbReference type="GO" id="GO:0000271">
    <property type="term" value="P:polysaccharide biosynthetic process"/>
    <property type="evidence" value="ECO:0007669"/>
    <property type="project" value="TreeGrafter"/>
</dbReference>
<comment type="subunit">
    <text evidence="7">Homodimer.</text>
</comment>
<accession>A0A6C0RAZ2</accession>
<organism evidence="8 9">
    <name type="scientific">Draconibacterium halophilum</name>
    <dbReference type="NCBI Taxonomy" id="2706887"/>
    <lineage>
        <taxon>Bacteria</taxon>
        <taxon>Pseudomonadati</taxon>
        <taxon>Bacteroidota</taxon>
        <taxon>Bacteroidia</taxon>
        <taxon>Marinilabiliales</taxon>
        <taxon>Prolixibacteraceae</taxon>
        <taxon>Draconibacterium</taxon>
    </lineage>
</organism>
<proteinExistence type="inferred from homology"/>
<dbReference type="NCBIfam" id="TIGR01221">
    <property type="entry name" value="rmlC"/>
    <property type="match status" value="1"/>
</dbReference>
<evidence type="ECO:0000313" key="8">
    <source>
        <dbReference type="EMBL" id="QIA07798.1"/>
    </source>
</evidence>
<name>A0A6C0RAZ2_9BACT</name>
<dbReference type="EC" id="5.1.3.13" evidence="3 7"/>
<sequence length="184" mass="21158">MNIVQTGIPGLVVIEPRVFEDDRGYFFETFQQKRYLEAGIERPFIQDNESRSTKGVVRGLHYQLGDAAQAKLVRVIQGSVYDVVVDLRKGSPTFGKWFGVELNEKNKKQLYVPRGFAHGFSVLSETAIFTYKCDNLYNRETERSINPFDETLGIDWQLKKEESVVSEKDQNAPAFEKAQMNFVY</sequence>
<feature type="active site" description="Proton donor" evidence="5">
    <location>
        <position position="131"/>
    </location>
</feature>
<evidence type="ECO:0000313" key="9">
    <source>
        <dbReference type="Proteomes" id="UP000474630"/>
    </source>
</evidence>
<comment type="similarity">
    <text evidence="7">Belongs to the dTDP-4-dehydrorhamnose 3,5-epimerase family.</text>
</comment>
<dbReference type="AlphaFoldDB" id="A0A6C0RAZ2"/>
<dbReference type="Gene3D" id="2.60.120.10">
    <property type="entry name" value="Jelly Rolls"/>
    <property type="match status" value="1"/>
</dbReference>
<dbReference type="SUPFAM" id="SSF51182">
    <property type="entry name" value="RmlC-like cupins"/>
    <property type="match status" value="1"/>
</dbReference>
<dbReference type="CDD" id="cd00438">
    <property type="entry name" value="cupin_RmlC"/>
    <property type="match status" value="1"/>
</dbReference>
<dbReference type="GO" id="GO:0005829">
    <property type="term" value="C:cytosol"/>
    <property type="evidence" value="ECO:0007669"/>
    <property type="project" value="TreeGrafter"/>
</dbReference>
<evidence type="ECO:0000256" key="5">
    <source>
        <dbReference type="PIRSR" id="PIRSR600888-1"/>
    </source>
</evidence>
<dbReference type="PANTHER" id="PTHR21047:SF2">
    <property type="entry name" value="THYMIDINE DIPHOSPHO-4-KETO-RHAMNOSE 3,5-EPIMERASE"/>
    <property type="match status" value="1"/>
</dbReference>
<comment type="function">
    <text evidence="2 7">Catalyzes the epimerization of the C3' and C5'positions of dTDP-6-deoxy-D-xylo-4-hexulose, forming dTDP-6-deoxy-L-lyxo-4-hexulose.</text>
</comment>
<keyword evidence="9" id="KW-1185">Reference proteome</keyword>
<dbReference type="KEGG" id="drc:G0Q07_08690"/>
<evidence type="ECO:0000256" key="2">
    <source>
        <dbReference type="ARBA" id="ARBA00001997"/>
    </source>
</evidence>
<keyword evidence="7 8" id="KW-0413">Isomerase</keyword>
<dbReference type="PANTHER" id="PTHR21047">
    <property type="entry name" value="DTDP-6-DEOXY-D-GLUCOSE-3,5 EPIMERASE"/>
    <property type="match status" value="1"/>
</dbReference>
<dbReference type="UniPathway" id="UPA00124"/>
<dbReference type="RefSeq" id="WP_163345719.1">
    <property type="nucleotide sequence ID" value="NZ_CP048409.1"/>
</dbReference>
<dbReference type="EMBL" id="CP048409">
    <property type="protein sequence ID" value="QIA07798.1"/>
    <property type="molecule type" value="Genomic_DNA"/>
</dbReference>
<dbReference type="Proteomes" id="UP000474630">
    <property type="component" value="Chromosome"/>
</dbReference>
<dbReference type="InterPro" id="IPR014710">
    <property type="entry name" value="RmlC-like_jellyroll"/>
</dbReference>
<comment type="catalytic activity">
    <reaction evidence="1 7">
        <text>dTDP-4-dehydro-6-deoxy-alpha-D-glucose = dTDP-4-dehydro-beta-L-rhamnose</text>
        <dbReference type="Rhea" id="RHEA:16969"/>
        <dbReference type="ChEBI" id="CHEBI:57649"/>
        <dbReference type="ChEBI" id="CHEBI:62830"/>
        <dbReference type="EC" id="5.1.3.13"/>
    </reaction>
</comment>
<protein>
    <recommendedName>
        <fullName evidence="4 7">dTDP-4-dehydrorhamnose 3,5-epimerase</fullName>
        <ecNumber evidence="3 7">5.1.3.13</ecNumber>
    </recommendedName>
    <alternativeName>
        <fullName evidence="7">Thymidine diphospho-4-keto-rhamnose 3,5-epimerase</fullName>
    </alternativeName>
</protein>
<dbReference type="InterPro" id="IPR000888">
    <property type="entry name" value="RmlC-like"/>
</dbReference>
<evidence type="ECO:0000256" key="4">
    <source>
        <dbReference type="ARBA" id="ARBA00019595"/>
    </source>
</evidence>
<comment type="pathway">
    <text evidence="7">Carbohydrate biosynthesis; dTDP-L-rhamnose biosynthesis.</text>
</comment>
<evidence type="ECO:0000256" key="3">
    <source>
        <dbReference type="ARBA" id="ARBA00012098"/>
    </source>
</evidence>
<feature type="site" description="Participates in a stacking interaction with the thymidine ring of dTDP-4-oxo-6-deoxyglucose" evidence="6">
    <location>
        <position position="137"/>
    </location>
</feature>
<reference evidence="8 9" key="1">
    <citation type="submission" date="2020-02" db="EMBL/GenBank/DDBJ databases">
        <title>Genome sequencing for Draconibacterium sp. strain M1.</title>
        <authorList>
            <person name="Park S.-J."/>
        </authorList>
    </citation>
    <scope>NUCLEOTIDE SEQUENCE [LARGE SCALE GENOMIC DNA]</scope>
    <source>
        <strain evidence="8 9">M1</strain>
    </source>
</reference>
<gene>
    <name evidence="8" type="primary">rfbC</name>
    <name evidence="8" type="ORF">G0Q07_08690</name>
</gene>
<dbReference type="GO" id="GO:0008830">
    <property type="term" value="F:dTDP-4-dehydrorhamnose 3,5-epimerase activity"/>
    <property type="evidence" value="ECO:0007669"/>
    <property type="project" value="UniProtKB-UniRule"/>
</dbReference>